<dbReference type="PRINTS" id="PR00507">
    <property type="entry name" value="N12N6MTFRASE"/>
</dbReference>
<dbReference type="InterPro" id="IPR011639">
    <property type="entry name" value="MethylTrfase_TaqI-like_dom"/>
</dbReference>
<dbReference type="RefSeq" id="WP_076364102.1">
    <property type="nucleotide sequence ID" value="NZ_FTMX01000001.1"/>
</dbReference>
<dbReference type="Proteomes" id="UP000185829">
    <property type="component" value="Unassembled WGS sequence"/>
</dbReference>
<evidence type="ECO:0000256" key="5">
    <source>
        <dbReference type="ARBA" id="ARBA00047942"/>
    </source>
</evidence>
<dbReference type="InterPro" id="IPR002052">
    <property type="entry name" value="DNA_methylase_N6_adenine_CS"/>
</dbReference>
<dbReference type="SUPFAM" id="SSF53335">
    <property type="entry name" value="S-adenosyl-L-methionine-dependent methyltransferases"/>
    <property type="match status" value="1"/>
</dbReference>
<name>A0A9X8R1A5_9BACI</name>
<keyword evidence="2" id="KW-0489">Methyltransferase</keyword>
<gene>
    <name evidence="7" type="ORF">SAMN05878482_10172</name>
</gene>
<dbReference type="EMBL" id="FTMX01000001">
    <property type="protein sequence ID" value="SIQ01125.1"/>
    <property type="molecule type" value="Genomic_DNA"/>
</dbReference>
<evidence type="ECO:0000256" key="4">
    <source>
        <dbReference type="ARBA" id="ARBA00022691"/>
    </source>
</evidence>
<protein>
    <recommendedName>
        <fullName evidence="1">site-specific DNA-methyltransferase (adenine-specific)</fullName>
        <ecNumber evidence="1">2.1.1.72</ecNumber>
    </recommendedName>
</protein>
<dbReference type="Gene3D" id="3.40.50.150">
    <property type="entry name" value="Vaccinia Virus protein VP39"/>
    <property type="match status" value="1"/>
</dbReference>
<comment type="caution">
    <text evidence="7">The sequence shown here is derived from an EMBL/GenBank/DDBJ whole genome shotgun (WGS) entry which is preliminary data.</text>
</comment>
<proteinExistence type="predicted"/>
<sequence length="503" mass="58545">MIEDLLEKINKCSIEATSDETRIQQKEQNEQYFTPISIASFMSSMFKEVRKNEINILDPGCGTGNLSAAFIAMVCDWKRKPKVINLELFEIDETLSEKLNKNLSELQKLCGDNGITLNFTTRYEDFIIAGLNKVNECNDLFDYIILNPPYRKLYSESNHKRILMECGIDVPNYYAAFLAISYRLLKAKGQLVVILPRSFCSGTYFKSFREDLITQTKIDRIHIFKSRKDLFYDEVLQETIILSLQKKVQKLNDTILITESLKDDFTETKRTHKRFDNVIFPLDSKKIIRIIHTPDKMIVDQMHSLPCTLSKLGISVSTGPIVDFREKPESLRFEYNLWSFPMIYQENFRQGKIEWPIESEKPGLIVEDDKNYKRLRPSGIYVLVKRMTTKEERKRIVAAVFNNKEYSDQKVGFDNKINYYHIAQGGIDDLNLAKGLCLYLNSSLVDFYFRTFSGSTQVNVADLKAIKYPYKEDLIQIGRLFTELPPQEEIDKIIDNYDFKKAI</sequence>
<accession>A0A9X8R1A5</accession>
<dbReference type="InterPro" id="IPR029063">
    <property type="entry name" value="SAM-dependent_MTases_sf"/>
</dbReference>
<keyword evidence="3" id="KW-0808">Transferase</keyword>
<evidence type="ECO:0000256" key="3">
    <source>
        <dbReference type="ARBA" id="ARBA00022679"/>
    </source>
</evidence>
<dbReference type="GO" id="GO:0006304">
    <property type="term" value="P:DNA modification"/>
    <property type="evidence" value="ECO:0007669"/>
    <property type="project" value="InterPro"/>
</dbReference>
<dbReference type="EC" id="2.1.1.72" evidence="1"/>
<organism evidence="7 8">
    <name type="scientific">Peribacillus simplex</name>
    <dbReference type="NCBI Taxonomy" id="1478"/>
    <lineage>
        <taxon>Bacteria</taxon>
        <taxon>Bacillati</taxon>
        <taxon>Bacillota</taxon>
        <taxon>Bacilli</taxon>
        <taxon>Bacillales</taxon>
        <taxon>Bacillaceae</taxon>
        <taxon>Peribacillus</taxon>
    </lineage>
</organism>
<evidence type="ECO:0000313" key="8">
    <source>
        <dbReference type="Proteomes" id="UP000185829"/>
    </source>
</evidence>
<dbReference type="PANTHER" id="PTHR33841">
    <property type="entry name" value="DNA METHYLTRANSFERASE YEEA-RELATED"/>
    <property type="match status" value="1"/>
</dbReference>
<comment type="catalytic activity">
    <reaction evidence="5">
        <text>a 2'-deoxyadenosine in DNA + S-adenosyl-L-methionine = an N(6)-methyl-2'-deoxyadenosine in DNA + S-adenosyl-L-homocysteine + H(+)</text>
        <dbReference type="Rhea" id="RHEA:15197"/>
        <dbReference type="Rhea" id="RHEA-COMP:12418"/>
        <dbReference type="Rhea" id="RHEA-COMP:12419"/>
        <dbReference type="ChEBI" id="CHEBI:15378"/>
        <dbReference type="ChEBI" id="CHEBI:57856"/>
        <dbReference type="ChEBI" id="CHEBI:59789"/>
        <dbReference type="ChEBI" id="CHEBI:90615"/>
        <dbReference type="ChEBI" id="CHEBI:90616"/>
        <dbReference type="EC" id="2.1.1.72"/>
    </reaction>
</comment>
<reference evidence="7 8" key="1">
    <citation type="submission" date="2017-01" db="EMBL/GenBank/DDBJ databases">
        <authorList>
            <person name="Varghese N."/>
            <person name="Submissions S."/>
        </authorList>
    </citation>
    <scope>NUCLEOTIDE SEQUENCE [LARGE SCALE GENOMIC DNA]</scope>
    <source>
        <strain evidence="7 8">RUG2-6</strain>
    </source>
</reference>
<keyword evidence="4" id="KW-0949">S-adenosyl-L-methionine</keyword>
<feature type="domain" description="Type II methyltransferase M.TaqI-like" evidence="6">
    <location>
        <begin position="99"/>
        <end position="231"/>
    </location>
</feature>
<dbReference type="AlphaFoldDB" id="A0A9X8R1A5"/>
<dbReference type="GO" id="GO:0032259">
    <property type="term" value="P:methylation"/>
    <property type="evidence" value="ECO:0007669"/>
    <property type="project" value="UniProtKB-KW"/>
</dbReference>
<evidence type="ECO:0000313" key="7">
    <source>
        <dbReference type="EMBL" id="SIQ01125.1"/>
    </source>
</evidence>
<dbReference type="GO" id="GO:0009007">
    <property type="term" value="F:site-specific DNA-methyltransferase (adenine-specific) activity"/>
    <property type="evidence" value="ECO:0007669"/>
    <property type="project" value="UniProtKB-EC"/>
</dbReference>
<dbReference type="PANTHER" id="PTHR33841:SF1">
    <property type="entry name" value="DNA METHYLTRANSFERASE A"/>
    <property type="match status" value="1"/>
</dbReference>
<dbReference type="Pfam" id="PF07669">
    <property type="entry name" value="Eco57I"/>
    <property type="match status" value="1"/>
</dbReference>
<evidence type="ECO:0000256" key="1">
    <source>
        <dbReference type="ARBA" id="ARBA00011900"/>
    </source>
</evidence>
<evidence type="ECO:0000256" key="2">
    <source>
        <dbReference type="ARBA" id="ARBA00022603"/>
    </source>
</evidence>
<dbReference type="GO" id="GO:0003676">
    <property type="term" value="F:nucleic acid binding"/>
    <property type="evidence" value="ECO:0007669"/>
    <property type="project" value="InterPro"/>
</dbReference>
<dbReference type="PROSITE" id="PS00092">
    <property type="entry name" value="N6_MTASE"/>
    <property type="match status" value="1"/>
</dbReference>
<dbReference type="CDD" id="cd02440">
    <property type="entry name" value="AdoMet_MTases"/>
    <property type="match status" value="1"/>
</dbReference>
<evidence type="ECO:0000259" key="6">
    <source>
        <dbReference type="Pfam" id="PF07669"/>
    </source>
</evidence>
<dbReference type="InterPro" id="IPR050953">
    <property type="entry name" value="N4_N6_ade-DNA_methylase"/>
</dbReference>